<dbReference type="EMBL" id="CAXITT010000183">
    <property type="protein sequence ID" value="CAL1534828.1"/>
    <property type="molecule type" value="Genomic_DNA"/>
</dbReference>
<accession>A0AAV2HLD4</accession>
<organism evidence="1 2">
    <name type="scientific">Lymnaea stagnalis</name>
    <name type="common">Great pond snail</name>
    <name type="synonym">Helix stagnalis</name>
    <dbReference type="NCBI Taxonomy" id="6523"/>
    <lineage>
        <taxon>Eukaryota</taxon>
        <taxon>Metazoa</taxon>
        <taxon>Spiralia</taxon>
        <taxon>Lophotrochozoa</taxon>
        <taxon>Mollusca</taxon>
        <taxon>Gastropoda</taxon>
        <taxon>Heterobranchia</taxon>
        <taxon>Euthyneura</taxon>
        <taxon>Panpulmonata</taxon>
        <taxon>Hygrophila</taxon>
        <taxon>Lymnaeoidea</taxon>
        <taxon>Lymnaeidae</taxon>
        <taxon>Lymnaea</taxon>
    </lineage>
</organism>
<dbReference type="Pfam" id="PF10184">
    <property type="entry name" value="DUF2358"/>
    <property type="match status" value="1"/>
</dbReference>
<gene>
    <name evidence="1" type="ORF">GSLYS_00008788001</name>
</gene>
<dbReference type="InterPro" id="IPR018790">
    <property type="entry name" value="DUF2358"/>
</dbReference>
<dbReference type="Proteomes" id="UP001497497">
    <property type="component" value="Unassembled WGS sequence"/>
</dbReference>
<dbReference type="PANTHER" id="PTHR31094:SF2">
    <property type="entry name" value="RIKEN CDNA 2310061I04 GENE"/>
    <property type="match status" value="1"/>
</dbReference>
<name>A0AAV2HLD4_LYMST</name>
<proteinExistence type="predicted"/>
<evidence type="ECO:0000313" key="2">
    <source>
        <dbReference type="Proteomes" id="UP001497497"/>
    </source>
</evidence>
<dbReference type="AlphaFoldDB" id="A0AAV2HLD4"/>
<evidence type="ECO:0000313" key="1">
    <source>
        <dbReference type="EMBL" id="CAL1534828.1"/>
    </source>
</evidence>
<sequence>MAFRLGKLTFQQRSNFLPFSHWDIALVKEKVGLGLVCGEVEGSQLATCVQKKKSVDADFCHNTAYNSCPSPKSLADCKTLISILLYQFKSECKIHYGFSVLTSTGVKQNNLCKSDFSFKKQYCLGYNQLMIMSVKRNYCSQVGNISQQKEIKKDKSDKQAGQSQENLAKIQERLKLLVMDMFKNQHDYGVLHKDVVMENNLFGANKKRIGVMAYAVELMKLRLRIHVRYPGAYCDVEDVKLLELEGSHNVIRIQWKLRGVPQKHIIKFWRLREPFVHSDIEYLNGFSYFHIGSDGLIHKHRLEKVSLQRKNEEKIVKKKDHSVPFLG</sequence>
<comment type="caution">
    <text evidence="1">The sequence shown here is derived from an EMBL/GenBank/DDBJ whole genome shotgun (WGS) entry which is preliminary data.</text>
</comment>
<dbReference type="PANTHER" id="PTHR31094">
    <property type="entry name" value="RIKEN CDNA 2310061I04 GENE"/>
    <property type="match status" value="1"/>
</dbReference>
<protein>
    <submittedName>
        <fullName evidence="1">Uncharacterized protein</fullName>
    </submittedName>
</protein>
<reference evidence="1 2" key="1">
    <citation type="submission" date="2024-04" db="EMBL/GenBank/DDBJ databases">
        <authorList>
            <consortium name="Genoscope - CEA"/>
            <person name="William W."/>
        </authorList>
    </citation>
    <scope>NUCLEOTIDE SEQUENCE [LARGE SCALE GENOMIC DNA]</scope>
</reference>
<keyword evidence="2" id="KW-1185">Reference proteome</keyword>